<keyword evidence="3 6" id="KW-0949">S-adenosyl-L-methionine</keyword>
<evidence type="ECO:0000256" key="4">
    <source>
        <dbReference type="ARBA" id="ARBA00022747"/>
    </source>
</evidence>
<comment type="similarity">
    <text evidence="6 7">Belongs to the class I-like SAM-binding methyltransferase superfamily. C5-methyltransferase family.</text>
</comment>
<dbReference type="PROSITE" id="PS00094">
    <property type="entry name" value="C5_MTASE_1"/>
    <property type="match status" value="1"/>
</dbReference>
<dbReference type="GO" id="GO:0032259">
    <property type="term" value="P:methylation"/>
    <property type="evidence" value="ECO:0007669"/>
    <property type="project" value="UniProtKB-KW"/>
</dbReference>
<dbReference type="GO" id="GO:0003886">
    <property type="term" value="F:DNA (cytosine-5-)-methyltransferase activity"/>
    <property type="evidence" value="ECO:0007669"/>
    <property type="project" value="UniProtKB-EC"/>
</dbReference>
<dbReference type="PRINTS" id="PR00105">
    <property type="entry name" value="C5METTRFRASE"/>
</dbReference>
<comment type="catalytic activity">
    <reaction evidence="5 8">
        <text>a 2'-deoxycytidine in DNA + S-adenosyl-L-methionine = a 5-methyl-2'-deoxycytidine in DNA + S-adenosyl-L-homocysteine + H(+)</text>
        <dbReference type="Rhea" id="RHEA:13681"/>
        <dbReference type="Rhea" id="RHEA-COMP:11369"/>
        <dbReference type="Rhea" id="RHEA-COMP:11370"/>
        <dbReference type="ChEBI" id="CHEBI:15378"/>
        <dbReference type="ChEBI" id="CHEBI:57856"/>
        <dbReference type="ChEBI" id="CHEBI:59789"/>
        <dbReference type="ChEBI" id="CHEBI:85452"/>
        <dbReference type="ChEBI" id="CHEBI:85454"/>
        <dbReference type="EC" id="2.1.1.37"/>
    </reaction>
</comment>
<keyword evidence="1 6" id="KW-0489">Methyltransferase</keyword>
<dbReference type="Proteomes" id="UP000070529">
    <property type="component" value="Unassembled WGS sequence"/>
</dbReference>
<dbReference type="EMBL" id="LNTY01000004">
    <property type="protein sequence ID" value="KXF83485.1"/>
    <property type="molecule type" value="Genomic_DNA"/>
</dbReference>
<dbReference type="PANTHER" id="PTHR46098">
    <property type="entry name" value="TRNA (CYTOSINE(38)-C(5))-METHYLTRANSFERASE"/>
    <property type="match status" value="1"/>
</dbReference>
<evidence type="ECO:0000256" key="2">
    <source>
        <dbReference type="ARBA" id="ARBA00022679"/>
    </source>
</evidence>
<keyword evidence="4" id="KW-0680">Restriction system</keyword>
<dbReference type="GO" id="GO:0009307">
    <property type="term" value="P:DNA restriction-modification system"/>
    <property type="evidence" value="ECO:0007669"/>
    <property type="project" value="UniProtKB-KW"/>
</dbReference>
<dbReference type="Gene3D" id="3.40.50.150">
    <property type="entry name" value="Vaccinia Virus protein VP39"/>
    <property type="match status" value="1"/>
</dbReference>
<organism evidence="9 10">
    <name type="scientific">Enterovibrio coralii</name>
    <dbReference type="NCBI Taxonomy" id="294935"/>
    <lineage>
        <taxon>Bacteria</taxon>
        <taxon>Pseudomonadati</taxon>
        <taxon>Pseudomonadota</taxon>
        <taxon>Gammaproteobacteria</taxon>
        <taxon>Vibrionales</taxon>
        <taxon>Vibrionaceae</taxon>
        <taxon>Enterovibrio</taxon>
    </lineage>
</organism>
<evidence type="ECO:0000313" key="9">
    <source>
        <dbReference type="EMBL" id="KXF83485.1"/>
    </source>
</evidence>
<reference evidence="9 10" key="1">
    <citation type="submission" date="2015-11" db="EMBL/GenBank/DDBJ databases">
        <title>Genomic Taxonomy of the Vibrionaceae.</title>
        <authorList>
            <person name="Gomez-Gil B."/>
            <person name="Enciso-Ibarra J."/>
        </authorList>
    </citation>
    <scope>NUCLEOTIDE SEQUENCE [LARGE SCALE GENOMIC DNA]</scope>
    <source>
        <strain evidence="9 10">CAIM 912</strain>
    </source>
</reference>
<dbReference type="InterPro" id="IPR031303">
    <property type="entry name" value="C5_meth_CS"/>
</dbReference>
<dbReference type="PROSITE" id="PS00095">
    <property type="entry name" value="C5_MTASE_2"/>
    <property type="match status" value="1"/>
</dbReference>
<dbReference type="PROSITE" id="PS51679">
    <property type="entry name" value="SAM_MT_C5"/>
    <property type="match status" value="1"/>
</dbReference>
<dbReference type="Pfam" id="PF00145">
    <property type="entry name" value="DNA_methylase"/>
    <property type="match status" value="1"/>
</dbReference>
<evidence type="ECO:0000256" key="6">
    <source>
        <dbReference type="PROSITE-ProRule" id="PRU01016"/>
    </source>
</evidence>
<protein>
    <recommendedName>
        <fullName evidence="8">Cytosine-specific methyltransferase</fullName>
        <ecNumber evidence="8">2.1.1.37</ecNumber>
    </recommendedName>
</protein>
<dbReference type="InterPro" id="IPR001525">
    <property type="entry name" value="C5_MeTfrase"/>
</dbReference>
<dbReference type="PANTHER" id="PTHR46098:SF1">
    <property type="entry name" value="TRNA (CYTOSINE(38)-C(5))-METHYLTRANSFERASE"/>
    <property type="match status" value="1"/>
</dbReference>
<dbReference type="NCBIfam" id="TIGR00675">
    <property type="entry name" value="dcm"/>
    <property type="match status" value="1"/>
</dbReference>
<dbReference type="InterPro" id="IPR029063">
    <property type="entry name" value="SAM-dependent_MTases_sf"/>
</dbReference>
<dbReference type="Gene3D" id="3.90.120.10">
    <property type="entry name" value="DNA Methylase, subunit A, domain 2"/>
    <property type="match status" value="1"/>
</dbReference>
<keyword evidence="10" id="KW-1185">Reference proteome</keyword>
<dbReference type="EC" id="2.1.1.37" evidence="8"/>
<dbReference type="SUPFAM" id="SSF53335">
    <property type="entry name" value="S-adenosyl-L-methionine-dependent methyltransferases"/>
    <property type="match status" value="1"/>
</dbReference>
<dbReference type="InterPro" id="IPR050750">
    <property type="entry name" value="C5-MTase"/>
</dbReference>
<comment type="caution">
    <text evidence="9">The sequence shown here is derived from an EMBL/GenBank/DDBJ whole genome shotgun (WGS) entry which is preliminary data.</text>
</comment>
<feature type="active site" evidence="6">
    <location>
        <position position="72"/>
    </location>
</feature>
<dbReference type="OrthoDB" id="9813719at2"/>
<evidence type="ECO:0000256" key="7">
    <source>
        <dbReference type="RuleBase" id="RU000416"/>
    </source>
</evidence>
<evidence type="ECO:0000256" key="1">
    <source>
        <dbReference type="ARBA" id="ARBA00022603"/>
    </source>
</evidence>
<dbReference type="RefSeq" id="WP_067409725.1">
    <property type="nucleotide sequence ID" value="NZ_LNTY01000004.1"/>
</dbReference>
<dbReference type="InterPro" id="IPR018117">
    <property type="entry name" value="C5_DNA_meth_AS"/>
</dbReference>
<evidence type="ECO:0000256" key="3">
    <source>
        <dbReference type="ARBA" id="ARBA00022691"/>
    </source>
</evidence>
<keyword evidence="2 6" id="KW-0808">Transferase</keyword>
<dbReference type="AlphaFoldDB" id="A0A135IDK6"/>
<evidence type="ECO:0000313" key="10">
    <source>
        <dbReference type="Proteomes" id="UP000070529"/>
    </source>
</evidence>
<name>A0A135IDK6_9GAMM</name>
<proteinExistence type="inferred from homology"/>
<dbReference type="STRING" id="294935.ATN88_16510"/>
<gene>
    <name evidence="9" type="ORF">ATN88_16510</name>
</gene>
<evidence type="ECO:0000256" key="8">
    <source>
        <dbReference type="RuleBase" id="RU000417"/>
    </source>
</evidence>
<dbReference type="CDD" id="cd00315">
    <property type="entry name" value="Cyt_C5_DNA_methylase"/>
    <property type="match status" value="1"/>
</dbReference>
<sequence length="317" mass="35404">MSFKFIDLFAGIGGIRLGFESQGGTCVFSSEWDKYAQRTYEANFGEKPHGDITSIDPHSIPDHDVLLGGFPCQAFSIIGKMQGFEDTRGTLFFSIAEILRAKKPKAFMLENVKQLKSHDNGNTFKVILKTLEGLGYHVHHTVLNALDFGVPQKRERTFIVGFRDDAKAFRFPKGKRSFSLASILEEDSDVDKGYFVTDAIRRSRIKHLKKHAPFPSIWHQNVSGNISPLPYSCALRAGASYNYLLVNGIRRPTERELLRLQGFPESFKIVVSYAQLRRQAGNSVAVPVVAAVAKQVVMALNGKESTQKIARKDHKAA</sequence>
<evidence type="ECO:0000256" key="5">
    <source>
        <dbReference type="ARBA" id="ARBA00047422"/>
    </source>
</evidence>
<accession>A0A135IDK6</accession>